<dbReference type="GO" id="GO:0015937">
    <property type="term" value="P:coenzyme A biosynthetic process"/>
    <property type="evidence" value="ECO:0007669"/>
    <property type="project" value="UniProtKB-KW"/>
</dbReference>
<dbReference type="PANTHER" id="PTHR12280">
    <property type="entry name" value="PANTOTHENATE KINASE"/>
    <property type="match status" value="1"/>
</dbReference>
<dbReference type="GO" id="GO:0005524">
    <property type="term" value="F:ATP binding"/>
    <property type="evidence" value="ECO:0007669"/>
    <property type="project" value="UniProtKB-KW"/>
</dbReference>
<feature type="non-terminal residue" evidence="5">
    <location>
        <position position="271"/>
    </location>
</feature>
<dbReference type="InterPro" id="IPR043129">
    <property type="entry name" value="ATPase_NBD"/>
</dbReference>
<evidence type="ECO:0000256" key="1">
    <source>
        <dbReference type="ARBA" id="ARBA00022741"/>
    </source>
</evidence>
<dbReference type="PANTHER" id="PTHR12280:SF20">
    <property type="entry name" value="4'-PHOSPHOPANTETHEINE PHOSPHATASE"/>
    <property type="match status" value="1"/>
</dbReference>
<organism evidence="5 6">
    <name type="scientific">Ensete ventricosum</name>
    <name type="common">Abyssinian banana</name>
    <name type="synonym">Musa ensete</name>
    <dbReference type="NCBI Taxonomy" id="4639"/>
    <lineage>
        <taxon>Eukaryota</taxon>
        <taxon>Viridiplantae</taxon>
        <taxon>Streptophyta</taxon>
        <taxon>Embryophyta</taxon>
        <taxon>Tracheophyta</taxon>
        <taxon>Spermatophyta</taxon>
        <taxon>Magnoliopsida</taxon>
        <taxon>Liliopsida</taxon>
        <taxon>Zingiberales</taxon>
        <taxon>Musaceae</taxon>
        <taxon>Ensete</taxon>
    </lineage>
</organism>
<dbReference type="Gene3D" id="3.30.420.40">
    <property type="match status" value="1"/>
</dbReference>
<keyword evidence="3" id="KW-0173">Coenzyme A biosynthesis</keyword>
<proteinExistence type="predicted"/>
<evidence type="ECO:0000313" key="5">
    <source>
        <dbReference type="EMBL" id="RRT66693.1"/>
    </source>
</evidence>
<keyword evidence="2" id="KW-0067">ATP-binding</keyword>
<gene>
    <name evidence="5" type="ORF">B296_00026528</name>
</gene>
<feature type="region of interest" description="Disordered" evidence="4">
    <location>
        <begin position="1"/>
        <end position="46"/>
    </location>
</feature>
<keyword evidence="1" id="KW-0547">Nucleotide-binding</keyword>
<evidence type="ECO:0000313" key="6">
    <source>
        <dbReference type="Proteomes" id="UP000287651"/>
    </source>
</evidence>
<dbReference type="GO" id="GO:0005634">
    <property type="term" value="C:nucleus"/>
    <property type="evidence" value="ECO:0007669"/>
    <property type="project" value="TreeGrafter"/>
</dbReference>
<dbReference type="Gene3D" id="3.30.420.510">
    <property type="match status" value="1"/>
</dbReference>
<name>A0A426ZRN2_ENSVE</name>
<dbReference type="EMBL" id="AMZH03005334">
    <property type="protein sequence ID" value="RRT66693.1"/>
    <property type="molecule type" value="Genomic_DNA"/>
</dbReference>
<accession>A0A426ZRN2</accession>
<dbReference type="Proteomes" id="UP000287651">
    <property type="component" value="Unassembled WGS sequence"/>
</dbReference>
<dbReference type="SUPFAM" id="SSF53067">
    <property type="entry name" value="Actin-like ATPase domain"/>
    <property type="match status" value="2"/>
</dbReference>
<protein>
    <submittedName>
        <fullName evidence="5">Uncharacterized protein</fullName>
    </submittedName>
</protein>
<comment type="caution">
    <text evidence="5">The sequence shown here is derived from an EMBL/GenBank/DDBJ whole genome shotgun (WGS) entry which is preliminary data.</text>
</comment>
<sequence length="271" mass="30606">MASELNNSNPDHDYGKEKLKHSSKEEIVSTTTNSMPRSSSRPQLDVSRAAIQGDSEDRNPTILLPNQSDDISHLAVDIGGLLSNLTFSCPAVSMSNLHDAALVLGSLIKLVYFSRHEEQSPDDKRKRSMKKMFGLSYGNRRTYPILGGRLHFVKFETGKLNECLDFISSKQLHRGGMYWIDSPSWRSGTQTDDNIVIKIYTFYSFDELLELSQQGDSSNVDMLVGDIYGGLDYSKVFNILYLLRFTISYRTGILISSRYGTYRAVPVLYRT</sequence>
<reference evidence="5 6" key="1">
    <citation type="journal article" date="2014" name="Agronomy (Basel)">
        <title>A Draft Genome Sequence for Ensete ventricosum, the Drought-Tolerant Tree Against Hunger.</title>
        <authorList>
            <person name="Harrison J."/>
            <person name="Moore K.A."/>
            <person name="Paszkiewicz K."/>
            <person name="Jones T."/>
            <person name="Grant M."/>
            <person name="Ambacheew D."/>
            <person name="Muzemil S."/>
            <person name="Studholme D.J."/>
        </authorList>
    </citation>
    <scope>NUCLEOTIDE SEQUENCE [LARGE SCALE GENOMIC DNA]</scope>
</reference>
<dbReference type="AlphaFoldDB" id="A0A426ZRN2"/>
<feature type="compositionally biased region" description="Basic and acidic residues" evidence="4">
    <location>
        <begin position="10"/>
        <end position="27"/>
    </location>
</feature>
<evidence type="ECO:0000256" key="4">
    <source>
        <dbReference type="SAM" id="MobiDB-lite"/>
    </source>
</evidence>
<evidence type="ECO:0000256" key="2">
    <source>
        <dbReference type="ARBA" id="ARBA00022840"/>
    </source>
</evidence>
<dbReference type="Pfam" id="PF03630">
    <property type="entry name" value="Fumble"/>
    <property type="match status" value="2"/>
</dbReference>
<dbReference type="GO" id="GO:0005829">
    <property type="term" value="C:cytosol"/>
    <property type="evidence" value="ECO:0007669"/>
    <property type="project" value="TreeGrafter"/>
</dbReference>
<feature type="compositionally biased region" description="Polar residues" evidence="4">
    <location>
        <begin position="28"/>
        <end position="42"/>
    </location>
</feature>
<dbReference type="InterPro" id="IPR004567">
    <property type="entry name" value="Type_II_PanK"/>
</dbReference>
<evidence type="ECO:0000256" key="3">
    <source>
        <dbReference type="ARBA" id="ARBA00022993"/>
    </source>
</evidence>
<dbReference type="GO" id="GO:0004594">
    <property type="term" value="F:pantothenate kinase activity"/>
    <property type="evidence" value="ECO:0007669"/>
    <property type="project" value="TreeGrafter"/>
</dbReference>